<dbReference type="Pfam" id="PF03446">
    <property type="entry name" value="NAD_binding_2"/>
    <property type="match status" value="1"/>
</dbReference>
<accession>A0A4R5QGI6</accession>
<feature type="domain" description="6-phosphogluconate dehydrogenase NADP-binding" evidence="1">
    <location>
        <begin position="83"/>
        <end position="240"/>
    </location>
</feature>
<dbReference type="SUPFAM" id="SSF51735">
    <property type="entry name" value="NAD(P)-binding Rossmann-fold domains"/>
    <property type="match status" value="1"/>
</dbReference>
<dbReference type="EMBL" id="SMSJ01000019">
    <property type="protein sequence ID" value="TDH61597.1"/>
    <property type="molecule type" value="Genomic_DNA"/>
</dbReference>
<dbReference type="GO" id="GO:0050661">
    <property type="term" value="F:NADP binding"/>
    <property type="evidence" value="ECO:0007669"/>
    <property type="project" value="InterPro"/>
</dbReference>
<dbReference type="InterPro" id="IPR006115">
    <property type="entry name" value="6PGDH_NADP-bd"/>
</dbReference>
<dbReference type="OrthoDB" id="9812907at2"/>
<evidence type="ECO:0000259" key="2">
    <source>
        <dbReference type="Pfam" id="PF14833"/>
    </source>
</evidence>
<keyword evidence="4" id="KW-1185">Reference proteome</keyword>
<dbReference type="InterPro" id="IPR036291">
    <property type="entry name" value="NAD(P)-bd_dom_sf"/>
</dbReference>
<name>A0A4R5QGI6_9PROT</name>
<dbReference type="Gene3D" id="1.10.1040.10">
    <property type="entry name" value="N-(1-d-carboxylethyl)-l-norvaline Dehydrogenase, domain 2"/>
    <property type="match status" value="1"/>
</dbReference>
<dbReference type="PANTHER" id="PTHR43060">
    <property type="entry name" value="3-HYDROXYISOBUTYRATE DEHYDROGENASE-LIKE 1, MITOCHONDRIAL-RELATED"/>
    <property type="match status" value="1"/>
</dbReference>
<dbReference type="AlphaFoldDB" id="A0A4R5QGI6"/>
<reference evidence="3 4" key="1">
    <citation type="journal article" date="2016" name="J. Microbiol.">
        <title>Dankookia rubra gen. nov., sp. nov., an alphaproteobacterium isolated from sediment of a shallow stream.</title>
        <authorList>
            <person name="Kim W.H."/>
            <person name="Kim D.H."/>
            <person name="Kang K."/>
            <person name="Ahn T.Y."/>
        </authorList>
    </citation>
    <scope>NUCLEOTIDE SEQUENCE [LARGE SCALE GENOMIC DNA]</scope>
    <source>
        <strain evidence="3 4">JCM30602</strain>
    </source>
</reference>
<protein>
    <submittedName>
        <fullName evidence="3">NAD(P)-dependent oxidoreductase</fullName>
    </submittedName>
</protein>
<dbReference type="Pfam" id="PF14833">
    <property type="entry name" value="NAD_binding_11"/>
    <property type="match status" value="1"/>
</dbReference>
<feature type="domain" description="3-hydroxyisobutyrate dehydrogenase-like NAD-binding" evidence="2">
    <location>
        <begin position="243"/>
        <end position="363"/>
    </location>
</feature>
<dbReference type="RefSeq" id="WP_133289579.1">
    <property type="nucleotide sequence ID" value="NZ_SMSJ01000019.1"/>
</dbReference>
<dbReference type="GO" id="GO:0051287">
    <property type="term" value="F:NAD binding"/>
    <property type="evidence" value="ECO:0007669"/>
    <property type="project" value="InterPro"/>
</dbReference>
<dbReference type="PANTHER" id="PTHR43060:SF15">
    <property type="entry name" value="3-HYDROXYISOBUTYRATE DEHYDROGENASE-LIKE 1, MITOCHONDRIAL-RELATED"/>
    <property type="match status" value="1"/>
</dbReference>
<sequence>MDLLEAEGFVGLGEFAEAAVVGGDGVPTSWGRLRAILAHVEKHRAAAACAGRGCRVLHAARHDALIARKEGSRRDPRGERQMRIGFVGLGNMGGPMCRNMMKGVNHEVVVHDLNPEAVRACTEAGATAAESLAALAASCDLIFTSLPTPKAVEAVVDGIAPNIRPGTAMFDLSTNAPAVVKRLHAILAEKGVALLDAPVTGGVVRATDGTLVVMVGGEEAVFEQHRSILAAFSGQLVHVGPVGSASVAKLINNMLLLCNSAAAAEGLMIGAKAGIDMGKLTAIIQNGSGDSAGMRGLAARALKGEFKASFALDLAYKDLGLAVDLEAEYGVPGLLAPQALALLRMARGMGFGQLDTTAMLKVYESILGCEARL</sequence>
<evidence type="ECO:0000313" key="4">
    <source>
        <dbReference type="Proteomes" id="UP000295096"/>
    </source>
</evidence>
<dbReference type="InterPro" id="IPR008927">
    <property type="entry name" value="6-PGluconate_DH-like_C_sf"/>
</dbReference>
<dbReference type="InterPro" id="IPR013328">
    <property type="entry name" value="6PGD_dom2"/>
</dbReference>
<evidence type="ECO:0000259" key="1">
    <source>
        <dbReference type="Pfam" id="PF03446"/>
    </source>
</evidence>
<comment type="caution">
    <text evidence="3">The sequence shown here is derived from an EMBL/GenBank/DDBJ whole genome shotgun (WGS) entry which is preliminary data.</text>
</comment>
<dbReference type="SUPFAM" id="SSF48179">
    <property type="entry name" value="6-phosphogluconate dehydrogenase C-terminal domain-like"/>
    <property type="match status" value="1"/>
</dbReference>
<dbReference type="Proteomes" id="UP000295096">
    <property type="component" value="Unassembled WGS sequence"/>
</dbReference>
<evidence type="ECO:0000313" key="3">
    <source>
        <dbReference type="EMBL" id="TDH61597.1"/>
    </source>
</evidence>
<organism evidence="3 4">
    <name type="scientific">Dankookia rubra</name>
    <dbReference type="NCBI Taxonomy" id="1442381"/>
    <lineage>
        <taxon>Bacteria</taxon>
        <taxon>Pseudomonadati</taxon>
        <taxon>Pseudomonadota</taxon>
        <taxon>Alphaproteobacteria</taxon>
        <taxon>Acetobacterales</taxon>
        <taxon>Roseomonadaceae</taxon>
        <taxon>Dankookia</taxon>
    </lineage>
</organism>
<gene>
    <name evidence="3" type="ORF">E2C06_15810</name>
</gene>
<proteinExistence type="predicted"/>
<dbReference type="Gene3D" id="3.40.50.720">
    <property type="entry name" value="NAD(P)-binding Rossmann-like Domain"/>
    <property type="match status" value="1"/>
</dbReference>
<dbReference type="InterPro" id="IPR029154">
    <property type="entry name" value="HIBADH-like_NADP-bd"/>
</dbReference>